<reference evidence="1 2" key="1">
    <citation type="journal article" date="2011" name="Science">
        <title>The ecoresponsive genome of Daphnia pulex.</title>
        <authorList>
            <person name="Colbourne J.K."/>
            <person name="Pfrender M.E."/>
            <person name="Gilbert D."/>
            <person name="Thomas W.K."/>
            <person name="Tucker A."/>
            <person name="Oakley T.H."/>
            <person name="Tokishita S."/>
            <person name="Aerts A."/>
            <person name="Arnold G.J."/>
            <person name="Basu M.K."/>
            <person name="Bauer D.J."/>
            <person name="Caceres C.E."/>
            <person name="Carmel L."/>
            <person name="Casola C."/>
            <person name="Choi J.H."/>
            <person name="Detter J.C."/>
            <person name="Dong Q."/>
            <person name="Dusheyko S."/>
            <person name="Eads B.D."/>
            <person name="Frohlich T."/>
            <person name="Geiler-Samerotte K.A."/>
            <person name="Gerlach D."/>
            <person name="Hatcher P."/>
            <person name="Jogdeo S."/>
            <person name="Krijgsveld J."/>
            <person name="Kriventseva E.V."/>
            <person name="Kultz D."/>
            <person name="Laforsch C."/>
            <person name="Lindquist E."/>
            <person name="Lopez J."/>
            <person name="Manak J.R."/>
            <person name="Muller J."/>
            <person name="Pangilinan J."/>
            <person name="Patwardhan R.P."/>
            <person name="Pitluck S."/>
            <person name="Pritham E.J."/>
            <person name="Rechtsteiner A."/>
            <person name="Rho M."/>
            <person name="Rogozin I.B."/>
            <person name="Sakarya O."/>
            <person name="Salamov A."/>
            <person name="Schaack S."/>
            <person name="Shapiro H."/>
            <person name="Shiga Y."/>
            <person name="Skalitzky C."/>
            <person name="Smith Z."/>
            <person name="Souvorov A."/>
            <person name="Sung W."/>
            <person name="Tang Z."/>
            <person name="Tsuchiya D."/>
            <person name="Tu H."/>
            <person name="Vos H."/>
            <person name="Wang M."/>
            <person name="Wolf Y.I."/>
            <person name="Yamagata H."/>
            <person name="Yamada T."/>
            <person name="Ye Y."/>
            <person name="Shaw J.R."/>
            <person name="Andrews J."/>
            <person name="Crease T.J."/>
            <person name="Tang H."/>
            <person name="Lucas S.M."/>
            <person name="Robertson H.M."/>
            <person name="Bork P."/>
            <person name="Koonin E.V."/>
            <person name="Zdobnov E.M."/>
            <person name="Grigoriev I.V."/>
            <person name="Lynch M."/>
            <person name="Boore J.L."/>
        </authorList>
    </citation>
    <scope>NUCLEOTIDE SEQUENCE [LARGE SCALE GENOMIC DNA]</scope>
</reference>
<accession>E9GFF1</accession>
<dbReference type="HOGENOM" id="CLU_2280195_0_0_1"/>
<gene>
    <name evidence="1" type="ORF">DAPPUDRAFT_241933</name>
</gene>
<evidence type="ECO:0000313" key="2">
    <source>
        <dbReference type="Proteomes" id="UP000000305"/>
    </source>
</evidence>
<dbReference type="KEGG" id="dpx:DAPPUDRAFT_241933"/>
<dbReference type="InParanoid" id="E9GFF1"/>
<organism evidence="1 2">
    <name type="scientific">Daphnia pulex</name>
    <name type="common">Water flea</name>
    <dbReference type="NCBI Taxonomy" id="6669"/>
    <lineage>
        <taxon>Eukaryota</taxon>
        <taxon>Metazoa</taxon>
        <taxon>Ecdysozoa</taxon>
        <taxon>Arthropoda</taxon>
        <taxon>Crustacea</taxon>
        <taxon>Branchiopoda</taxon>
        <taxon>Diplostraca</taxon>
        <taxon>Cladocera</taxon>
        <taxon>Anomopoda</taxon>
        <taxon>Daphniidae</taxon>
        <taxon>Daphnia</taxon>
    </lineage>
</organism>
<dbReference type="Proteomes" id="UP000000305">
    <property type="component" value="Unassembled WGS sequence"/>
</dbReference>
<evidence type="ECO:0000313" key="1">
    <source>
        <dbReference type="EMBL" id="EFX81824.1"/>
    </source>
</evidence>
<protein>
    <submittedName>
        <fullName evidence="1">Uncharacterized protein</fullName>
    </submittedName>
</protein>
<proteinExistence type="predicted"/>
<sequence length="102" mass="11670">MISTTWACRVRHNSTRKTTDVNAKCYTTSGQLFIPSSGARTTPENNTPPIESQSAFNHYRYSLPSVDVFETQESQRRLSMSIYVMHNNKAHQDEITKQQQTS</sequence>
<name>E9GFF1_DAPPU</name>
<keyword evidence="2" id="KW-1185">Reference proteome</keyword>
<dbReference type="EMBL" id="GL732542">
    <property type="protein sequence ID" value="EFX81824.1"/>
    <property type="molecule type" value="Genomic_DNA"/>
</dbReference>
<dbReference type="AlphaFoldDB" id="E9GFF1"/>